<gene>
    <name evidence="8" type="ORF">C2857_002124</name>
</gene>
<sequence>MSATKLSADLLLQMAKSRRTIYALNKNLPISTSRIQELVNETTLHTPSSFNSQSNRVVVLFGAEHDKLWDLTTSTLRSIVPGDKWKPTEDRLNMFKSGAGTVLFFEDQDAVKGMQSSFPVYADRFPNWATQSAGMQQYLLWTALELEGLGANLQHYNPLIDEKVAETWNLPKSWALNAQLVFGGRAAEAGDKDFKPLEERVKVFGA</sequence>
<keyword evidence="9" id="KW-1185">Reference proteome</keyword>
<organism evidence="8 9">
    <name type="scientific">Epichloe festucae (strain Fl1)</name>
    <dbReference type="NCBI Taxonomy" id="877507"/>
    <lineage>
        <taxon>Eukaryota</taxon>
        <taxon>Fungi</taxon>
        <taxon>Dikarya</taxon>
        <taxon>Ascomycota</taxon>
        <taxon>Pezizomycotina</taxon>
        <taxon>Sordariomycetes</taxon>
        <taxon>Hypocreomycetidae</taxon>
        <taxon>Hypocreales</taxon>
        <taxon>Clavicipitaceae</taxon>
        <taxon>Epichloe</taxon>
    </lineage>
</organism>
<keyword evidence="4" id="KW-0963">Cytoplasm</keyword>
<reference evidence="8 9" key="1">
    <citation type="journal article" date="2018" name="PLoS Genet.">
        <title>Repeat elements organise 3D genome structure and mediate transcription in the filamentous fungus Epichloe festucae.</title>
        <authorList>
            <person name="Winter D.J."/>
            <person name="Ganley A.R.D."/>
            <person name="Young C.A."/>
            <person name="Liachko I."/>
            <person name="Schardl C.L."/>
            <person name="Dupont P.Y."/>
            <person name="Berry D."/>
            <person name="Ram A."/>
            <person name="Scott B."/>
            <person name="Cox M.P."/>
        </authorList>
    </citation>
    <scope>NUCLEOTIDE SEQUENCE [LARGE SCALE GENOMIC DNA]</scope>
    <source>
        <strain evidence="8 9">Fl1</strain>
    </source>
</reference>
<feature type="domain" description="Nitroreductase" evidence="7">
    <location>
        <begin position="16"/>
        <end position="183"/>
    </location>
</feature>
<dbReference type="InterPro" id="IPR029479">
    <property type="entry name" value="Nitroreductase"/>
</dbReference>
<name>A0A7U3Q1N2_EPIFF</name>
<dbReference type="InterPro" id="IPR000415">
    <property type="entry name" value="Nitroreductase-like"/>
</dbReference>
<dbReference type="AlphaFoldDB" id="A0A7U3Q1N2"/>
<comment type="subcellular location">
    <subcellularLocation>
        <location evidence="2">Cytoplasm</location>
    </subcellularLocation>
    <subcellularLocation>
        <location evidence="1">Nucleus</location>
    </subcellularLocation>
</comment>
<dbReference type="GO" id="GO:0005737">
    <property type="term" value="C:cytoplasm"/>
    <property type="evidence" value="ECO:0007669"/>
    <property type="project" value="UniProtKB-SubCell"/>
</dbReference>
<proteinExistence type="inferred from homology"/>
<dbReference type="Proteomes" id="UP000594364">
    <property type="component" value="Chromosome 6"/>
</dbReference>
<dbReference type="Gene3D" id="3.40.109.10">
    <property type="entry name" value="NADH Oxidase"/>
    <property type="match status" value="1"/>
</dbReference>
<protein>
    <recommendedName>
        <fullName evidence="7">Nitroreductase domain-containing protein</fullName>
    </recommendedName>
</protein>
<keyword evidence="6" id="KW-0539">Nucleus</keyword>
<dbReference type="InterPro" id="IPR033877">
    <property type="entry name" value="Frm2/Hbn1"/>
</dbReference>
<evidence type="ECO:0000313" key="8">
    <source>
        <dbReference type="EMBL" id="QPH17298.1"/>
    </source>
</evidence>
<dbReference type="SUPFAM" id="SSF55469">
    <property type="entry name" value="FMN-dependent nitroreductase-like"/>
    <property type="match status" value="1"/>
</dbReference>
<dbReference type="CDD" id="cd02140">
    <property type="entry name" value="Frm2-like"/>
    <property type="match status" value="1"/>
</dbReference>
<dbReference type="GO" id="GO:0005634">
    <property type="term" value="C:nucleus"/>
    <property type="evidence" value="ECO:0007669"/>
    <property type="project" value="UniProtKB-SubCell"/>
</dbReference>
<evidence type="ECO:0000256" key="4">
    <source>
        <dbReference type="ARBA" id="ARBA00022490"/>
    </source>
</evidence>
<comment type="similarity">
    <text evidence="3">Belongs to the nitroreductase family.</text>
</comment>
<evidence type="ECO:0000256" key="3">
    <source>
        <dbReference type="ARBA" id="ARBA00007118"/>
    </source>
</evidence>
<accession>A0A7U3Q1N2</accession>
<evidence type="ECO:0000259" key="7">
    <source>
        <dbReference type="Pfam" id="PF00881"/>
    </source>
</evidence>
<dbReference type="Pfam" id="PF00881">
    <property type="entry name" value="Nitroreductase"/>
    <property type="match status" value="1"/>
</dbReference>
<dbReference type="OrthoDB" id="2138173at2759"/>
<dbReference type="GO" id="GO:0016491">
    <property type="term" value="F:oxidoreductase activity"/>
    <property type="evidence" value="ECO:0007669"/>
    <property type="project" value="UniProtKB-KW"/>
</dbReference>
<evidence type="ECO:0000256" key="5">
    <source>
        <dbReference type="ARBA" id="ARBA00023002"/>
    </source>
</evidence>
<dbReference type="GO" id="GO:0034599">
    <property type="term" value="P:cellular response to oxidative stress"/>
    <property type="evidence" value="ECO:0007669"/>
    <property type="project" value="InterPro"/>
</dbReference>
<dbReference type="EMBL" id="CP031390">
    <property type="protein sequence ID" value="QPH17298.1"/>
    <property type="molecule type" value="Genomic_DNA"/>
</dbReference>
<dbReference type="PANTHER" id="PTHR43035">
    <property type="entry name" value="FATTY ACID REPRESSION MUTANT PROTEIN 2-RELATED"/>
    <property type="match status" value="1"/>
</dbReference>
<evidence type="ECO:0000256" key="6">
    <source>
        <dbReference type="ARBA" id="ARBA00023242"/>
    </source>
</evidence>
<evidence type="ECO:0000313" key="9">
    <source>
        <dbReference type="Proteomes" id="UP000594364"/>
    </source>
</evidence>
<keyword evidence="5" id="KW-0560">Oxidoreductase</keyword>
<dbReference type="PANTHER" id="PTHR43035:SF1">
    <property type="entry name" value="FATTY ACID REPRESSION MUTANT PROTEIN 2-RELATED"/>
    <property type="match status" value="1"/>
</dbReference>
<evidence type="ECO:0000256" key="2">
    <source>
        <dbReference type="ARBA" id="ARBA00004496"/>
    </source>
</evidence>
<evidence type="ECO:0000256" key="1">
    <source>
        <dbReference type="ARBA" id="ARBA00004123"/>
    </source>
</evidence>
<dbReference type="FunFam" id="3.40.109.10:FF:000001">
    <property type="entry name" value="Nitroreductase family"/>
    <property type="match status" value="1"/>
</dbReference>